<evidence type="ECO:0000256" key="1">
    <source>
        <dbReference type="SAM" id="Phobius"/>
    </source>
</evidence>
<keyword evidence="1" id="KW-1133">Transmembrane helix</keyword>
<dbReference type="EMBL" id="JAVRIC010000042">
    <property type="protein sequence ID" value="MDT0499234.1"/>
    <property type="molecule type" value="Genomic_DNA"/>
</dbReference>
<evidence type="ECO:0000313" key="2">
    <source>
        <dbReference type="EMBL" id="MDT0499234.1"/>
    </source>
</evidence>
<comment type="caution">
    <text evidence="2">The sequence shown here is derived from an EMBL/GenBank/DDBJ whole genome shotgun (WGS) entry which is preliminary data.</text>
</comment>
<dbReference type="InterPro" id="IPR025489">
    <property type="entry name" value="DUF4381"/>
</dbReference>
<protein>
    <submittedName>
        <fullName evidence="2">DUF4381 domain-containing protein</fullName>
    </submittedName>
</protein>
<evidence type="ECO:0000313" key="3">
    <source>
        <dbReference type="Proteomes" id="UP001254608"/>
    </source>
</evidence>
<name>A0ABU2WMZ2_9GAMM</name>
<reference evidence="2 3" key="1">
    <citation type="submission" date="2023-09" db="EMBL/GenBank/DDBJ databases">
        <authorList>
            <person name="Rey-Velasco X."/>
        </authorList>
    </citation>
    <scope>NUCLEOTIDE SEQUENCE [LARGE SCALE GENOMIC DNA]</scope>
    <source>
        <strain evidence="2 3">W345</strain>
    </source>
</reference>
<dbReference type="RefSeq" id="WP_311366644.1">
    <property type="nucleotide sequence ID" value="NZ_JAVRIC010000042.1"/>
</dbReference>
<accession>A0ABU2WMZ2</accession>
<keyword evidence="3" id="KW-1185">Reference proteome</keyword>
<proteinExistence type="predicted"/>
<organism evidence="2 3">
    <name type="scientific">Banduia mediterranea</name>
    <dbReference type="NCBI Taxonomy" id="3075609"/>
    <lineage>
        <taxon>Bacteria</taxon>
        <taxon>Pseudomonadati</taxon>
        <taxon>Pseudomonadota</taxon>
        <taxon>Gammaproteobacteria</taxon>
        <taxon>Nevskiales</taxon>
        <taxon>Algiphilaceae</taxon>
        <taxon>Banduia</taxon>
    </lineage>
</organism>
<dbReference type="Proteomes" id="UP001254608">
    <property type="component" value="Unassembled WGS sequence"/>
</dbReference>
<dbReference type="Pfam" id="PF14316">
    <property type="entry name" value="DUF4381"/>
    <property type="match status" value="1"/>
</dbReference>
<gene>
    <name evidence="2" type="ORF">RM530_17970</name>
</gene>
<feature type="transmembrane region" description="Helical" evidence="1">
    <location>
        <begin position="26"/>
        <end position="45"/>
    </location>
</feature>
<sequence length="152" mass="16465">MNESLLAQLAPAHAPPPAGWWPPAPGWWLLLVVVLGLLTALLAWWRHPSRRLRRAALAELRALDGAGLDDAALARQLESLTRRYAVARFGRDRVARLSGAAWLDFVVAHGGAAWKDEAGRQLLCAAYGGQAEGDRAAWFGGARGFVRKGRPA</sequence>
<keyword evidence="1" id="KW-0472">Membrane</keyword>
<keyword evidence="1" id="KW-0812">Transmembrane</keyword>